<evidence type="ECO:0000313" key="3">
    <source>
        <dbReference type="Proteomes" id="UP001165121"/>
    </source>
</evidence>
<dbReference type="EMBL" id="BSXT01001585">
    <property type="protein sequence ID" value="GMF43757.1"/>
    <property type="molecule type" value="Genomic_DNA"/>
</dbReference>
<feature type="compositionally biased region" description="Basic and acidic residues" evidence="1">
    <location>
        <begin position="291"/>
        <end position="303"/>
    </location>
</feature>
<evidence type="ECO:0000256" key="1">
    <source>
        <dbReference type="SAM" id="MobiDB-lite"/>
    </source>
</evidence>
<feature type="region of interest" description="Disordered" evidence="1">
    <location>
        <begin position="290"/>
        <end position="352"/>
    </location>
</feature>
<evidence type="ECO:0000313" key="2">
    <source>
        <dbReference type="EMBL" id="GMF43757.1"/>
    </source>
</evidence>
<proteinExistence type="predicted"/>
<dbReference type="Proteomes" id="UP001165121">
    <property type="component" value="Unassembled WGS sequence"/>
</dbReference>
<dbReference type="AlphaFoldDB" id="A0A9W6XPA2"/>
<feature type="compositionally biased region" description="Basic and acidic residues" evidence="1">
    <location>
        <begin position="316"/>
        <end position="327"/>
    </location>
</feature>
<accession>A0A9W6XPA2</accession>
<gene>
    <name evidence="2" type="ORF">Pfra01_001493400</name>
</gene>
<comment type="caution">
    <text evidence="2">The sequence shown here is derived from an EMBL/GenBank/DDBJ whole genome shotgun (WGS) entry which is preliminary data.</text>
</comment>
<sequence length="487" mass="54110">MHKLCNLLFTTSLEPTAVDMKLDAKVAEVLTATMLEHVPEILERYPMCLYAKCAGTELEPFTREEKLINLQNCVINELVALNQDLSKRVETLEKRVASQGAGDFCRISDTVPSSDLNHNSHTKDGKSCGSKAHPKSSAAVWYEWYAKTPRMWNVCANRQQKSTYKQITNYLKLFLAKGFVLDPSSSNYSSQVFRVGKVAEAALIDFFRVHNIKSRNSSSVLKQLRKLHREGKLNRLIDAHASRVKVGAVEDPAPDNFNEFFTRWSGEHRNGGDTGGETIYCDAGGNGCERNGSDGESRDDGNDKSVGVSAGSGNIDDGKDKNDKDETVPGDGENNSQEIHAPRGEGTHSLSPARKNFASMHASSCDHGSKRSHIISLRLVLDAIRACGPFALSWVASDAHKGFAPENPFDADSILPVEEMSIEILRLRVLHEQWYFIEFCGKCKLDEYCLDRTVLMLIRHYKNQIHPVAVPSNVIRIPGLDEGDLSR</sequence>
<reference evidence="2" key="1">
    <citation type="submission" date="2023-04" db="EMBL/GenBank/DDBJ databases">
        <title>Phytophthora fragariaefolia NBRC 109709.</title>
        <authorList>
            <person name="Ichikawa N."/>
            <person name="Sato H."/>
            <person name="Tonouchi N."/>
        </authorList>
    </citation>
    <scope>NUCLEOTIDE SEQUENCE</scope>
    <source>
        <strain evidence="2">NBRC 109709</strain>
    </source>
</reference>
<organism evidence="2 3">
    <name type="scientific">Phytophthora fragariaefolia</name>
    <dbReference type="NCBI Taxonomy" id="1490495"/>
    <lineage>
        <taxon>Eukaryota</taxon>
        <taxon>Sar</taxon>
        <taxon>Stramenopiles</taxon>
        <taxon>Oomycota</taxon>
        <taxon>Peronosporomycetes</taxon>
        <taxon>Peronosporales</taxon>
        <taxon>Peronosporaceae</taxon>
        <taxon>Phytophthora</taxon>
    </lineage>
</organism>
<name>A0A9W6XPA2_9STRA</name>
<keyword evidence="3" id="KW-1185">Reference proteome</keyword>
<protein>
    <submittedName>
        <fullName evidence="2">Unnamed protein product</fullName>
    </submittedName>
</protein>